<evidence type="ECO:0000256" key="2">
    <source>
        <dbReference type="SAM" id="Phobius"/>
    </source>
</evidence>
<keyword evidence="4" id="KW-1185">Reference proteome</keyword>
<keyword evidence="2" id="KW-1133">Transmembrane helix</keyword>
<proteinExistence type="predicted"/>
<evidence type="ECO:0000313" key="3">
    <source>
        <dbReference type="EMBL" id="GIF22172.1"/>
    </source>
</evidence>
<dbReference type="InterPro" id="IPR019734">
    <property type="entry name" value="TPR_rpt"/>
</dbReference>
<feature type="transmembrane region" description="Helical" evidence="2">
    <location>
        <begin position="232"/>
        <end position="253"/>
    </location>
</feature>
<evidence type="ECO:0008006" key="5">
    <source>
        <dbReference type="Google" id="ProtNLM"/>
    </source>
</evidence>
<name>A0A919NQW1_9ACTN</name>
<dbReference type="SMART" id="SM00028">
    <property type="entry name" value="TPR"/>
    <property type="match status" value="3"/>
</dbReference>
<keyword evidence="2" id="KW-0472">Membrane</keyword>
<protein>
    <recommendedName>
        <fullName evidence="5">Tetratricopeptide repeat protein</fullName>
    </recommendedName>
</protein>
<sequence length="290" mass="30183">MVRPPNVSLVHTELLLDQAGSLLTSGRAGQAATLLAPVVGEQPGNVDAWLLLARAHLELRQPAEALNAARHALQLEPNGVEALYWVSAAYTASGRHDMAITAASAGCSEDPGNPRLIERHGRALLAAGRVTEAERVMAAGAEFAHYDADLHVAHGVALFAAGRPLSAREAHGRALHLEPGHGRAETELRRITTAEQSIVDAESLVRITDDFAESMRIPAGGIRPHAAPVSGVLTHLSAVAFAVCIVALLGLGLLDRVFGVDVPSFLTLALLCAAGSAACATAISRMKASA</sequence>
<feature type="transmembrane region" description="Helical" evidence="2">
    <location>
        <begin position="265"/>
        <end position="284"/>
    </location>
</feature>
<dbReference type="SUPFAM" id="SSF48452">
    <property type="entry name" value="TPR-like"/>
    <property type="match status" value="1"/>
</dbReference>
<dbReference type="EMBL" id="BOMY01000033">
    <property type="protein sequence ID" value="GIF22172.1"/>
    <property type="molecule type" value="Genomic_DNA"/>
</dbReference>
<keyword evidence="1" id="KW-0802">TPR repeat</keyword>
<dbReference type="Proteomes" id="UP000623608">
    <property type="component" value="Unassembled WGS sequence"/>
</dbReference>
<dbReference type="PROSITE" id="PS50005">
    <property type="entry name" value="TPR"/>
    <property type="match status" value="1"/>
</dbReference>
<evidence type="ECO:0000313" key="4">
    <source>
        <dbReference type="Proteomes" id="UP000623608"/>
    </source>
</evidence>
<dbReference type="AlphaFoldDB" id="A0A919NQW1"/>
<dbReference type="InterPro" id="IPR011990">
    <property type="entry name" value="TPR-like_helical_dom_sf"/>
</dbReference>
<organism evidence="3 4">
    <name type="scientific">Paractinoplanes tereljensis</name>
    <dbReference type="NCBI Taxonomy" id="571912"/>
    <lineage>
        <taxon>Bacteria</taxon>
        <taxon>Bacillati</taxon>
        <taxon>Actinomycetota</taxon>
        <taxon>Actinomycetes</taxon>
        <taxon>Micromonosporales</taxon>
        <taxon>Micromonosporaceae</taxon>
        <taxon>Paractinoplanes</taxon>
    </lineage>
</organism>
<accession>A0A919NQW1</accession>
<comment type="caution">
    <text evidence="3">The sequence shown here is derived from an EMBL/GenBank/DDBJ whole genome shotgun (WGS) entry which is preliminary data.</text>
</comment>
<dbReference type="Pfam" id="PF14559">
    <property type="entry name" value="TPR_19"/>
    <property type="match status" value="1"/>
</dbReference>
<reference evidence="3" key="1">
    <citation type="submission" date="2021-01" db="EMBL/GenBank/DDBJ databases">
        <title>Whole genome shotgun sequence of Actinoplanes tereljensis NBRC 105297.</title>
        <authorList>
            <person name="Komaki H."/>
            <person name="Tamura T."/>
        </authorList>
    </citation>
    <scope>NUCLEOTIDE SEQUENCE</scope>
    <source>
        <strain evidence="3">NBRC 105297</strain>
    </source>
</reference>
<dbReference type="Gene3D" id="1.25.40.10">
    <property type="entry name" value="Tetratricopeptide repeat domain"/>
    <property type="match status" value="1"/>
</dbReference>
<evidence type="ECO:0000256" key="1">
    <source>
        <dbReference type="PROSITE-ProRule" id="PRU00339"/>
    </source>
</evidence>
<feature type="repeat" description="TPR" evidence="1">
    <location>
        <begin position="46"/>
        <end position="79"/>
    </location>
</feature>
<keyword evidence="2" id="KW-0812">Transmembrane</keyword>
<gene>
    <name evidence="3" type="ORF">Ate02nite_49020</name>
</gene>